<sequence>MFPFSCLSVLRNFRLLLHFVTLVTVLSDRQDYSHSSDMGVQGNSAFKLGFHANFNVQNIAQEWVVESRRLFYLRTINNVRNDFYKGATPLRAGNLKTELSEDRRGLKYPSLHNPREHVSSKSIVNRHENTELVNHSVINQPVQSVFPISNSVKQSMLRGSNLEIPWHDVSNTEVILELDDNVLCDDKKKKGKKLGVKKVVSSLPTKASFTEESVKARKALAGIYDKVLVVDNIESARSIVQVLTTKYKSYIHACDTEVADFGNGKTCIWVDVLDGGKDVLREFAPFFEDPSIKKVWHNYSFDSHIIENHGIKVAGFHADTMHLARLWDSSRTNGGYSLERLTNDRSVMDAVPENLTNAGKTSMKTIFSRKKVRKDGFEGKDISIAPVEKLQREDRELWICYSSLDSMSTLSLYECLKRKLQSKDWIFDGCLRGKMYDFYEEYWRPFGALLVKMETEGMLVDRGYLPEIEKDAIAEQEVATNTFRKWASKYCPDAKYMNVSSDTQIRQLLYAGVENRYCFPLTHTPYTFFQCKHKSGETWPLNKTFKVPNEESVDTEGKKTSKYRAIKLCSIVEDLKIVKHTKRSRLPQVNGYVLSSLAGKIPTEHIYTVDDDEGDDEDTSGSEDPKQEIDENSSYGAAYEAFGGGKKGKEACHAIAALCEIRSIRSLISTFIRPLQNQPALEKDRYKIRQAFVAAPGNSLIVADYGQLELRILAHLTNCESMLDAFKAGGDFHSRTAMNMYQHIRDAVDEKRVLL</sequence>
<dbReference type="GO" id="GO:0008408">
    <property type="term" value="F:3'-5' exonuclease activity"/>
    <property type="evidence" value="ECO:0007669"/>
    <property type="project" value="InterPro"/>
</dbReference>
<dbReference type="OrthoDB" id="275278at2759"/>
<protein>
    <recommendedName>
        <fullName evidence="8">DNA-directed DNA polymerase family A palm domain-containing protein</fullName>
    </recommendedName>
</protein>
<dbReference type="SUPFAM" id="SSF53098">
    <property type="entry name" value="Ribonuclease H-like"/>
    <property type="match status" value="1"/>
</dbReference>
<dbReference type="GO" id="GO:0006302">
    <property type="term" value="P:double-strand break repair"/>
    <property type="evidence" value="ECO:0007669"/>
    <property type="project" value="TreeGrafter"/>
</dbReference>
<feature type="signal peptide" evidence="3">
    <location>
        <begin position="1"/>
        <end position="27"/>
    </location>
</feature>
<dbReference type="PRINTS" id="PR00868">
    <property type="entry name" value="DNAPOLI"/>
</dbReference>
<dbReference type="FunFam" id="3.30.420.10:FF:000051">
    <property type="entry name" value="DNA polymerase I"/>
    <property type="match status" value="1"/>
</dbReference>
<dbReference type="AlphaFoldDB" id="A0A835E3Y6"/>
<evidence type="ECO:0000256" key="3">
    <source>
        <dbReference type="SAM" id="SignalP"/>
    </source>
</evidence>
<evidence type="ECO:0000313" key="7">
    <source>
        <dbReference type="Proteomes" id="UP000636709"/>
    </source>
</evidence>
<dbReference type="GO" id="GO:0003887">
    <property type="term" value="F:DNA-directed DNA polymerase activity"/>
    <property type="evidence" value="ECO:0007669"/>
    <property type="project" value="InterPro"/>
</dbReference>
<dbReference type="InterPro" id="IPR002562">
    <property type="entry name" value="3'-5'_exonuclease_dom"/>
</dbReference>
<evidence type="ECO:0000256" key="1">
    <source>
        <dbReference type="ARBA" id="ARBA00022705"/>
    </source>
</evidence>
<dbReference type="Gene3D" id="3.30.420.10">
    <property type="entry name" value="Ribonuclease H-like superfamily/Ribonuclease H"/>
    <property type="match status" value="1"/>
</dbReference>
<feature type="domain" description="DNA-directed DNA polymerase family A palm" evidence="4">
    <location>
        <begin position="674"/>
        <end position="750"/>
    </location>
</feature>
<proteinExistence type="predicted"/>
<evidence type="ECO:0000259" key="4">
    <source>
        <dbReference type="Pfam" id="PF00476"/>
    </source>
</evidence>
<evidence type="ECO:0000256" key="2">
    <source>
        <dbReference type="SAM" id="MobiDB-lite"/>
    </source>
</evidence>
<dbReference type="InterPro" id="IPR001098">
    <property type="entry name" value="DNA-dir_DNA_pol_A_palm_dom"/>
</dbReference>
<dbReference type="EMBL" id="JACEFO010002380">
    <property type="protein sequence ID" value="KAF8662417.1"/>
    <property type="molecule type" value="Genomic_DNA"/>
</dbReference>
<keyword evidence="1" id="KW-0235">DNA replication</keyword>
<dbReference type="PANTHER" id="PTHR10133">
    <property type="entry name" value="DNA POLYMERASE I"/>
    <property type="match status" value="1"/>
</dbReference>
<name>A0A835E3Y6_9POAL</name>
<dbReference type="PANTHER" id="PTHR10133:SF27">
    <property type="entry name" value="DNA POLYMERASE NU"/>
    <property type="match status" value="1"/>
</dbReference>
<feature type="compositionally biased region" description="Acidic residues" evidence="2">
    <location>
        <begin position="609"/>
        <end position="621"/>
    </location>
</feature>
<dbReference type="SUPFAM" id="SSF56672">
    <property type="entry name" value="DNA/RNA polymerases"/>
    <property type="match status" value="1"/>
</dbReference>
<evidence type="ECO:0000259" key="5">
    <source>
        <dbReference type="Pfam" id="PF01612"/>
    </source>
</evidence>
<dbReference type="GO" id="GO:0006261">
    <property type="term" value="P:DNA-templated DNA replication"/>
    <property type="evidence" value="ECO:0007669"/>
    <property type="project" value="InterPro"/>
</dbReference>
<dbReference type="Pfam" id="PF01612">
    <property type="entry name" value="DNA_pol_A_exo1"/>
    <property type="match status" value="1"/>
</dbReference>
<dbReference type="Proteomes" id="UP000636709">
    <property type="component" value="Unassembled WGS sequence"/>
</dbReference>
<dbReference type="InterPro" id="IPR002298">
    <property type="entry name" value="DNA_polymerase_A"/>
</dbReference>
<comment type="caution">
    <text evidence="6">The sequence shown here is derived from an EMBL/GenBank/DDBJ whole genome shotgun (WGS) entry which is preliminary data.</text>
</comment>
<keyword evidence="3" id="KW-0732">Signal</keyword>
<dbReference type="Gene3D" id="3.30.70.370">
    <property type="match status" value="1"/>
</dbReference>
<dbReference type="InterPro" id="IPR043502">
    <property type="entry name" value="DNA/RNA_pol_sf"/>
</dbReference>
<feature type="region of interest" description="Disordered" evidence="2">
    <location>
        <begin position="606"/>
        <end position="630"/>
    </location>
</feature>
<dbReference type="Pfam" id="PF00476">
    <property type="entry name" value="DNA_pol_A"/>
    <property type="match status" value="1"/>
</dbReference>
<evidence type="ECO:0008006" key="8">
    <source>
        <dbReference type="Google" id="ProtNLM"/>
    </source>
</evidence>
<organism evidence="6 7">
    <name type="scientific">Digitaria exilis</name>
    <dbReference type="NCBI Taxonomy" id="1010633"/>
    <lineage>
        <taxon>Eukaryota</taxon>
        <taxon>Viridiplantae</taxon>
        <taxon>Streptophyta</taxon>
        <taxon>Embryophyta</taxon>
        <taxon>Tracheophyta</taxon>
        <taxon>Spermatophyta</taxon>
        <taxon>Magnoliopsida</taxon>
        <taxon>Liliopsida</taxon>
        <taxon>Poales</taxon>
        <taxon>Poaceae</taxon>
        <taxon>PACMAD clade</taxon>
        <taxon>Panicoideae</taxon>
        <taxon>Panicodae</taxon>
        <taxon>Paniceae</taxon>
        <taxon>Anthephorinae</taxon>
        <taxon>Digitaria</taxon>
    </lineage>
</organism>
<dbReference type="InterPro" id="IPR012337">
    <property type="entry name" value="RNaseH-like_sf"/>
</dbReference>
<dbReference type="InterPro" id="IPR036397">
    <property type="entry name" value="RNaseH_sf"/>
</dbReference>
<feature type="chain" id="PRO_5032586206" description="DNA-directed DNA polymerase family A palm domain-containing protein" evidence="3">
    <location>
        <begin position="28"/>
        <end position="755"/>
    </location>
</feature>
<reference evidence="6" key="1">
    <citation type="submission" date="2020-07" db="EMBL/GenBank/DDBJ databases">
        <title>Genome sequence and genetic diversity analysis of an under-domesticated orphan crop, white fonio (Digitaria exilis).</title>
        <authorList>
            <person name="Bennetzen J.L."/>
            <person name="Chen S."/>
            <person name="Ma X."/>
            <person name="Wang X."/>
            <person name="Yssel A.E.J."/>
            <person name="Chaluvadi S.R."/>
            <person name="Johnson M."/>
            <person name="Gangashetty P."/>
            <person name="Hamidou F."/>
            <person name="Sanogo M.D."/>
            <person name="Zwaenepoel A."/>
            <person name="Wallace J."/>
            <person name="Van De Peer Y."/>
            <person name="Van Deynze A."/>
        </authorList>
    </citation>
    <scope>NUCLEOTIDE SEQUENCE</scope>
    <source>
        <tissue evidence="6">Leaves</tissue>
    </source>
</reference>
<keyword evidence="7" id="KW-1185">Reference proteome</keyword>
<dbReference type="GO" id="GO:0003677">
    <property type="term" value="F:DNA binding"/>
    <property type="evidence" value="ECO:0007669"/>
    <property type="project" value="InterPro"/>
</dbReference>
<evidence type="ECO:0000313" key="6">
    <source>
        <dbReference type="EMBL" id="KAF8662417.1"/>
    </source>
</evidence>
<gene>
    <name evidence="6" type="ORF">HU200_055999</name>
</gene>
<feature type="domain" description="3'-5' exonuclease" evidence="5">
    <location>
        <begin position="260"/>
        <end position="420"/>
    </location>
</feature>
<accession>A0A835E3Y6</accession>